<accession>A0A923MK50</accession>
<dbReference type="PANTHER" id="PTHR43364:SF4">
    <property type="entry name" value="NAD(P)-LINKED OXIDOREDUCTASE SUPERFAMILY PROTEIN"/>
    <property type="match status" value="1"/>
</dbReference>
<dbReference type="PANTHER" id="PTHR43364">
    <property type="entry name" value="NADH-SPECIFIC METHYLGLYOXAL REDUCTASE-RELATED"/>
    <property type="match status" value="1"/>
</dbReference>
<dbReference type="SUPFAM" id="SSF51430">
    <property type="entry name" value="NAD(P)-linked oxidoreductase"/>
    <property type="match status" value="1"/>
</dbReference>
<dbReference type="InterPro" id="IPR036812">
    <property type="entry name" value="NAD(P)_OxRdtase_dom_sf"/>
</dbReference>
<evidence type="ECO:0000256" key="1">
    <source>
        <dbReference type="ARBA" id="ARBA00023002"/>
    </source>
</evidence>
<dbReference type="GO" id="GO:0005829">
    <property type="term" value="C:cytosol"/>
    <property type="evidence" value="ECO:0007669"/>
    <property type="project" value="TreeGrafter"/>
</dbReference>
<dbReference type="InterPro" id="IPR050523">
    <property type="entry name" value="AKR_Detox_Biosynth"/>
</dbReference>
<name>A0A923MK50_9FIRM</name>
<comment type="caution">
    <text evidence="3">The sequence shown here is derived from an EMBL/GenBank/DDBJ whole genome shotgun (WGS) entry which is preliminary data.</text>
</comment>
<dbReference type="AlphaFoldDB" id="A0A923MK50"/>
<dbReference type="RefSeq" id="WP_187015223.1">
    <property type="nucleotide sequence ID" value="NZ_JACOQI010000011.1"/>
</dbReference>
<dbReference type="Gene3D" id="3.20.20.100">
    <property type="entry name" value="NADP-dependent oxidoreductase domain"/>
    <property type="match status" value="1"/>
</dbReference>
<organism evidence="3 4">
    <name type="scientific">Dysosmobacter segnis</name>
    <dbReference type="NCBI Taxonomy" id="2763042"/>
    <lineage>
        <taxon>Bacteria</taxon>
        <taxon>Bacillati</taxon>
        <taxon>Bacillota</taxon>
        <taxon>Clostridia</taxon>
        <taxon>Eubacteriales</taxon>
        <taxon>Oscillospiraceae</taxon>
        <taxon>Dysosmobacter</taxon>
    </lineage>
</organism>
<keyword evidence="4" id="KW-1185">Reference proteome</keyword>
<dbReference type="CDD" id="cd19084">
    <property type="entry name" value="AKR_AKR11B1-like"/>
    <property type="match status" value="1"/>
</dbReference>
<proteinExistence type="predicted"/>
<evidence type="ECO:0000313" key="4">
    <source>
        <dbReference type="Proteomes" id="UP000620327"/>
    </source>
</evidence>
<dbReference type="InterPro" id="IPR023210">
    <property type="entry name" value="NADP_OxRdtase_dom"/>
</dbReference>
<protein>
    <submittedName>
        <fullName evidence="3">Aldo/keto reductase</fullName>
    </submittedName>
</protein>
<dbReference type="EMBL" id="JACOQI010000011">
    <property type="protein sequence ID" value="MBC5770994.1"/>
    <property type="molecule type" value="Genomic_DNA"/>
</dbReference>
<keyword evidence="1" id="KW-0560">Oxidoreductase</keyword>
<gene>
    <name evidence="3" type="ORF">H8Z83_11800</name>
</gene>
<reference evidence="3" key="1">
    <citation type="submission" date="2020-08" db="EMBL/GenBank/DDBJ databases">
        <title>Genome public.</title>
        <authorList>
            <person name="Liu C."/>
            <person name="Sun Q."/>
        </authorList>
    </citation>
    <scope>NUCLEOTIDE SEQUENCE</scope>
    <source>
        <strain evidence="3">BX15</strain>
    </source>
</reference>
<feature type="domain" description="NADP-dependent oxidoreductase" evidence="2">
    <location>
        <begin position="15"/>
        <end position="311"/>
    </location>
</feature>
<dbReference type="Pfam" id="PF00248">
    <property type="entry name" value="Aldo_ket_red"/>
    <property type="match status" value="1"/>
</dbReference>
<evidence type="ECO:0000313" key="3">
    <source>
        <dbReference type="EMBL" id="MBC5770994.1"/>
    </source>
</evidence>
<dbReference type="Proteomes" id="UP000620327">
    <property type="component" value="Unassembled WGS sequence"/>
</dbReference>
<sequence length="318" mass="35631">MRYKEFGKTGMKVSEMALGTWGIGGAGWDDNPEEIRIDAICTAVENGVNFIDTAPAYNAGAAECLVGKALKQSGTRQRVIVATKCGNFYMGNGTYVRDGHYDKIIQQCDDSLKNLQTDYIDLMLIHWPDVNTDFAETADALNALKKSGKVLHIGVSNFTREQMEEIGQYCTLEAYQPQYSMVVRTNEEQMKWAAEQGMGVMTYGSLGGGILTGAFRKLTTFEATDSRNRFYKHFQEPMFSKVMKVLEVMDRISADRDNVPLSQIALNWCAQKEFVSSCIVGAQSRRKIEENCAAYQWMLTSEEIALLDAAIEQYLVEQ</sequence>
<dbReference type="GO" id="GO:0016491">
    <property type="term" value="F:oxidoreductase activity"/>
    <property type="evidence" value="ECO:0007669"/>
    <property type="project" value="UniProtKB-KW"/>
</dbReference>
<evidence type="ECO:0000259" key="2">
    <source>
        <dbReference type="Pfam" id="PF00248"/>
    </source>
</evidence>